<sequence length="389" mass="41491">MEAADDRIVAFLSDEESRAAVRFGLQPLGDAVKIQAGDITGGVHYLRRTPLDGMLIVDIEGIDNPQMALDDLAQVCPPDVQVVVIGNQTDIGFYRLLVNELGVTEYLPKPLTRDSVQQFIAPHLSGRSITWRSARGGRVITVSGVRGGAGATTIAVNLAWELAEVTGGHVALLDLHLRNGTTAVMLGGRPGPGLRIALEDPSRADALFLERTAIEAGPRLRLVAAEEGFEAVTAITEAGVARVIELLQSKFNYVVVDLPVPTPLPMLPVLGQARHVVLVLSPDVAGVRDAKAYRHFVIASTGSDRVITVVNRHDMPGGLPLPLIEQGLGAKPEVTIPDLGRRMVNALNLGVPAVTQAPALRRHLAPILREVAGIRPGAAPGLLARMFRR</sequence>
<comment type="caution">
    <text evidence="3">The sequence shown here is derived from an EMBL/GenBank/DDBJ whole genome shotgun (WGS) entry which is preliminary data.</text>
</comment>
<dbReference type="AlphaFoldDB" id="A0A2S6MW89"/>
<evidence type="ECO:0000256" key="2">
    <source>
        <dbReference type="ARBA" id="ARBA00022840"/>
    </source>
</evidence>
<reference evidence="3 4" key="1">
    <citation type="journal article" date="2018" name="Arch. Microbiol.">
        <title>New insights into the metabolic potential of the phototrophic purple bacterium Rhodopila globiformis DSM 161(T) from its draft genome sequence and evidence for a vanadium-dependent nitrogenase.</title>
        <authorList>
            <person name="Imhoff J.F."/>
            <person name="Rahn T."/>
            <person name="Kunzel S."/>
            <person name="Neulinger S.C."/>
        </authorList>
    </citation>
    <scope>NUCLEOTIDE SEQUENCE [LARGE SCALE GENOMIC DNA]</scope>
    <source>
        <strain evidence="3 4">DSM 161</strain>
    </source>
</reference>
<protein>
    <recommendedName>
        <fullName evidence="5">Response regulatory domain-containing protein</fullName>
    </recommendedName>
</protein>
<organism evidence="3 4">
    <name type="scientific">Rhodopila globiformis</name>
    <name type="common">Rhodopseudomonas globiformis</name>
    <dbReference type="NCBI Taxonomy" id="1071"/>
    <lineage>
        <taxon>Bacteria</taxon>
        <taxon>Pseudomonadati</taxon>
        <taxon>Pseudomonadota</taxon>
        <taxon>Alphaproteobacteria</taxon>
        <taxon>Acetobacterales</taxon>
        <taxon>Acetobacteraceae</taxon>
        <taxon>Rhodopila</taxon>
    </lineage>
</organism>
<name>A0A2S6MW89_RHOGL</name>
<dbReference type="GO" id="GO:0051782">
    <property type="term" value="P:negative regulation of cell division"/>
    <property type="evidence" value="ECO:0007669"/>
    <property type="project" value="TreeGrafter"/>
</dbReference>
<dbReference type="InterPro" id="IPR027417">
    <property type="entry name" value="P-loop_NTPase"/>
</dbReference>
<dbReference type="SUPFAM" id="SSF52540">
    <property type="entry name" value="P-loop containing nucleoside triphosphate hydrolases"/>
    <property type="match status" value="1"/>
</dbReference>
<dbReference type="PANTHER" id="PTHR43384:SF6">
    <property type="entry name" value="SEPTUM SITE-DETERMINING PROTEIN MIND HOMOLOG, CHLOROPLASTIC"/>
    <property type="match status" value="1"/>
</dbReference>
<dbReference type="GO" id="GO:0009898">
    <property type="term" value="C:cytoplasmic side of plasma membrane"/>
    <property type="evidence" value="ECO:0007669"/>
    <property type="project" value="TreeGrafter"/>
</dbReference>
<proteinExistence type="predicted"/>
<dbReference type="EMBL" id="NHRY01000269">
    <property type="protein sequence ID" value="PPQ26619.1"/>
    <property type="molecule type" value="Genomic_DNA"/>
</dbReference>
<keyword evidence="2" id="KW-0067">ATP-binding</keyword>
<keyword evidence="1" id="KW-0547">Nucleotide-binding</keyword>
<evidence type="ECO:0000256" key="1">
    <source>
        <dbReference type="ARBA" id="ARBA00022741"/>
    </source>
</evidence>
<dbReference type="Proteomes" id="UP000239724">
    <property type="component" value="Unassembled WGS sequence"/>
</dbReference>
<dbReference type="GO" id="GO:0005524">
    <property type="term" value="F:ATP binding"/>
    <property type="evidence" value="ECO:0007669"/>
    <property type="project" value="UniProtKB-KW"/>
</dbReference>
<gene>
    <name evidence="3" type="ORF">CCS01_29845</name>
</gene>
<dbReference type="GO" id="GO:0005829">
    <property type="term" value="C:cytosol"/>
    <property type="evidence" value="ECO:0007669"/>
    <property type="project" value="TreeGrafter"/>
</dbReference>
<keyword evidence="4" id="KW-1185">Reference proteome</keyword>
<evidence type="ECO:0000313" key="3">
    <source>
        <dbReference type="EMBL" id="PPQ26619.1"/>
    </source>
</evidence>
<dbReference type="InterPro" id="IPR050625">
    <property type="entry name" value="ParA/MinD_ATPase"/>
</dbReference>
<dbReference type="Gene3D" id="3.40.50.2300">
    <property type="match status" value="1"/>
</dbReference>
<dbReference type="Gene3D" id="3.40.50.300">
    <property type="entry name" value="P-loop containing nucleotide triphosphate hydrolases"/>
    <property type="match status" value="1"/>
</dbReference>
<evidence type="ECO:0000313" key="4">
    <source>
        <dbReference type="Proteomes" id="UP000239724"/>
    </source>
</evidence>
<dbReference type="GO" id="GO:0016887">
    <property type="term" value="F:ATP hydrolysis activity"/>
    <property type="evidence" value="ECO:0007669"/>
    <property type="project" value="TreeGrafter"/>
</dbReference>
<dbReference type="PANTHER" id="PTHR43384">
    <property type="entry name" value="SEPTUM SITE-DETERMINING PROTEIN MIND HOMOLOG, CHLOROPLASTIC-RELATED"/>
    <property type="match status" value="1"/>
</dbReference>
<evidence type="ECO:0008006" key="5">
    <source>
        <dbReference type="Google" id="ProtNLM"/>
    </source>
</evidence>
<accession>A0A2S6MW89</accession>